<evidence type="ECO:0000256" key="6">
    <source>
        <dbReference type="RuleBase" id="RU363053"/>
    </source>
</evidence>
<keyword evidence="4 6" id="KW-1133">Transmembrane helix</keyword>
<feature type="transmembrane region" description="Helical" evidence="6">
    <location>
        <begin position="161"/>
        <end position="182"/>
    </location>
</feature>
<dbReference type="PANTHER" id="PTHR11266:SF80">
    <property type="entry name" value="PEROXISOMAL MEMBRANE PROTEIN 2"/>
    <property type="match status" value="1"/>
</dbReference>
<dbReference type="PANTHER" id="PTHR11266">
    <property type="entry name" value="PEROXISOMAL MEMBRANE PROTEIN 2, PXMP2 MPV17"/>
    <property type="match status" value="1"/>
</dbReference>
<dbReference type="AlphaFoldDB" id="A0A1W2THS6"/>
<evidence type="ECO:0000256" key="3">
    <source>
        <dbReference type="ARBA" id="ARBA00022692"/>
    </source>
</evidence>
<accession>A0A1W2THS6</accession>
<evidence type="ECO:0000256" key="7">
    <source>
        <dbReference type="SAM" id="MobiDB-lite"/>
    </source>
</evidence>
<evidence type="ECO:0000313" key="8">
    <source>
        <dbReference type="EMBL" id="GAP87695.1"/>
    </source>
</evidence>
<feature type="transmembrane region" description="Helical" evidence="6">
    <location>
        <begin position="121"/>
        <end position="141"/>
    </location>
</feature>
<dbReference type="EMBL" id="DF977473">
    <property type="protein sequence ID" value="GAP87695.1"/>
    <property type="molecule type" value="Genomic_DNA"/>
</dbReference>
<evidence type="ECO:0000256" key="2">
    <source>
        <dbReference type="ARBA" id="ARBA00006824"/>
    </source>
</evidence>
<dbReference type="InterPro" id="IPR007248">
    <property type="entry name" value="Mpv17_PMP22"/>
</dbReference>
<keyword evidence="3 6" id="KW-0812">Transmembrane</keyword>
<dbReference type="Proteomes" id="UP000054516">
    <property type="component" value="Unassembled WGS sequence"/>
</dbReference>
<keyword evidence="9" id="KW-1185">Reference proteome</keyword>
<comment type="similarity">
    <text evidence="2 6">Belongs to the peroxisomal membrane protein PXMP2/4 family.</text>
</comment>
<reference evidence="8" key="1">
    <citation type="submission" date="2016-03" db="EMBL/GenBank/DDBJ databases">
        <title>Draft genome sequence of Rosellinia necatrix.</title>
        <authorList>
            <person name="Kanematsu S."/>
        </authorList>
    </citation>
    <scope>NUCLEOTIDE SEQUENCE [LARGE SCALE GENOMIC DNA]</scope>
    <source>
        <strain evidence="8">W97</strain>
    </source>
</reference>
<feature type="region of interest" description="Disordered" evidence="7">
    <location>
        <begin position="73"/>
        <end position="108"/>
    </location>
</feature>
<dbReference type="STRING" id="77044.A0A1W2THS6"/>
<comment type="subcellular location">
    <subcellularLocation>
        <location evidence="1">Membrane</location>
        <topology evidence="1">Multi-pass membrane protein</topology>
    </subcellularLocation>
</comment>
<organism evidence="8">
    <name type="scientific">Rosellinia necatrix</name>
    <name type="common">White root-rot fungus</name>
    <dbReference type="NCBI Taxonomy" id="77044"/>
    <lineage>
        <taxon>Eukaryota</taxon>
        <taxon>Fungi</taxon>
        <taxon>Dikarya</taxon>
        <taxon>Ascomycota</taxon>
        <taxon>Pezizomycotina</taxon>
        <taxon>Sordariomycetes</taxon>
        <taxon>Xylariomycetidae</taxon>
        <taxon>Xylariales</taxon>
        <taxon>Xylariaceae</taxon>
        <taxon>Rosellinia</taxon>
    </lineage>
</organism>
<protein>
    <submittedName>
        <fullName evidence="8">Putative mpv17 pmp22 family protein</fullName>
    </submittedName>
</protein>
<dbReference type="Pfam" id="PF04117">
    <property type="entry name" value="Mpv17_PMP22"/>
    <property type="match status" value="1"/>
</dbReference>
<name>A0A1W2THS6_ROSNE</name>
<evidence type="ECO:0000256" key="1">
    <source>
        <dbReference type="ARBA" id="ARBA00004141"/>
    </source>
</evidence>
<evidence type="ECO:0000313" key="9">
    <source>
        <dbReference type="Proteomes" id="UP000054516"/>
    </source>
</evidence>
<dbReference type="GO" id="GO:0005778">
    <property type="term" value="C:peroxisomal membrane"/>
    <property type="evidence" value="ECO:0007669"/>
    <property type="project" value="TreeGrafter"/>
</dbReference>
<evidence type="ECO:0000256" key="5">
    <source>
        <dbReference type="ARBA" id="ARBA00023136"/>
    </source>
</evidence>
<gene>
    <name evidence="8" type="ORF">SAMD00023353_2800170</name>
</gene>
<sequence length="209" mass="22890">MPSPMMKATLASAALSSASNVIAQILEAYRDGRPFALDVAMFLRFVAVAFVTAPPNYLWQQLLERMFPAHERKRPSAAASGGGNDPRDLEKQAAMAEKQPEAGAGPAARPKLNLRNTFSKWFIDCITLGALFNTVAFFVLMGALKGQPAAVIARNIRVETIPLIVAGYKIWPFASIISFSFIPVERRIVFLNFVGLLWGVYMSLVASRV</sequence>
<feature type="transmembrane region" description="Helical" evidence="6">
    <location>
        <begin position="189"/>
        <end position="206"/>
    </location>
</feature>
<feature type="transmembrane region" description="Helical" evidence="6">
    <location>
        <begin position="39"/>
        <end position="59"/>
    </location>
</feature>
<dbReference type="OMA" id="HWQNWLE"/>
<proteinExistence type="inferred from homology"/>
<keyword evidence="5 6" id="KW-0472">Membrane</keyword>
<evidence type="ECO:0000256" key="4">
    <source>
        <dbReference type="ARBA" id="ARBA00022989"/>
    </source>
</evidence>
<dbReference type="OrthoDB" id="10267969at2759"/>